<keyword evidence="5" id="KW-1185">Reference proteome</keyword>
<evidence type="ECO:0000313" key="5">
    <source>
        <dbReference type="Proteomes" id="UP000557656"/>
    </source>
</evidence>
<gene>
    <name evidence="2" type="ORF">HKX05_16525</name>
    <name evidence="3" type="ORF">HLV41_15055</name>
</gene>
<feature type="transmembrane region" description="Helical" evidence="1">
    <location>
        <begin position="56"/>
        <end position="78"/>
    </location>
</feature>
<dbReference type="EMBL" id="JABYQV010000014">
    <property type="protein sequence ID" value="NVP32361.1"/>
    <property type="molecule type" value="Genomic_DNA"/>
</dbReference>
<keyword evidence="1" id="KW-1133">Transmembrane helix</keyword>
<dbReference type="Proteomes" id="UP000557656">
    <property type="component" value="Unassembled WGS sequence"/>
</dbReference>
<evidence type="ECO:0000313" key="3">
    <source>
        <dbReference type="EMBL" id="NVP32361.1"/>
    </source>
</evidence>
<dbReference type="AlphaFoldDB" id="A0A7Y7QXR9"/>
<accession>A0A7Y7QXR9</accession>
<sequence length="79" mass="8186">MQIDPSQPIMFDNDAMPGLGAGYWQVNPFAATHREDAGEMIGADGNSSVSPRAVKLMAAAIVTVAAGFVVIGGVSTFLF</sequence>
<evidence type="ECO:0000313" key="4">
    <source>
        <dbReference type="Proteomes" id="UP000531581"/>
    </source>
</evidence>
<protein>
    <submittedName>
        <fullName evidence="3">Uncharacterized protein</fullName>
    </submittedName>
</protein>
<name>A0A7Y7QXR9_9SPHN</name>
<organism evidence="3 4">
    <name type="scientific">Sphingomonas sanguinis</name>
    <dbReference type="NCBI Taxonomy" id="33051"/>
    <lineage>
        <taxon>Bacteria</taxon>
        <taxon>Pseudomonadati</taxon>
        <taxon>Pseudomonadota</taxon>
        <taxon>Alphaproteobacteria</taxon>
        <taxon>Sphingomonadales</taxon>
        <taxon>Sphingomonadaceae</taxon>
        <taxon>Sphingomonas</taxon>
    </lineage>
</organism>
<evidence type="ECO:0000313" key="2">
    <source>
        <dbReference type="EMBL" id="NNG54954.1"/>
    </source>
</evidence>
<dbReference type="RefSeq" id="WP_170171219.1">
    <property type="nucleotide sequence ID" value="NZ_JABEOV010000024.1"/>
</dbReference>
<dbReference type="EMBL" id="JABEOV010000024">
    <property type="protein sequence ID" value="NNG54954.1"/>
    <property type="molecule type" value="Genomic_DNA"/>
</dbReference>
<comment type="caution">
    <text evidence="3">The sequence shown here is derived from an EMBL/GenBank/DDBJ whole genome shotgun (WGS) entry which is preliminary data.</text>
</comment>
<evidence type="ECO:0000256" key="1">
    <source>
        <dbReference type="SAM" id="Phobius"/>
    </source>
</evidence>
<reference evidence="4 5" key="1">
    <citation type="submission" date="2020-05" db="EMBL/GenBank/DDBJ databases">
        <title>Draft Genome Sequences of Sphingomonas sp. Isolated from the International Space Station.</title>
        <authorList>
            <person name="Bijlani S."/>
            <person name="Singh N.K."/>
            <person name="Mason C.E."/>
            <person name="Wang C.C."/>
            <person name="Venkateswaran K."/>
        </authorList>
    </citation>
    <scope>NUCLEOTIDE SEQUENCE [LARGE SCALE GENOMIC DNA]</scope>
    <source>
        <strain evidence="2 5">IIF7SW-B5</strain>
        <strain evidence="3">ISS-IIF7SWP</strain>
    </source>
</reference>
<dbReference type="Proteomes" id="UP000531581">
    <property type="component" value="Unassembled WGS sequence"/>
</dbReference>
<proteinExistence type="predicted"/>
<keyword evidence="1" id="KW-0472">Membrane</keyword>
<keyword evidence="1" id="KW-0812">Transmembrane</keyword>